<dbReference type="GO" id="GO:0016787">
    <property type="term" value="F:hydrolase activity"/>
    <property type="evidence" value="ECO:0007669"/>
    <property type="project" value="UniProtKB-KW"/>
</dbReference>
<proteinExistence type="predicted"/>
<dbReference type="InterPro" id="IPR012338">
    <property type="entry name" value="Beta-lactam/transpept-like"/>
</dbReference>
<dbReference type="RefSeq" id="WP_279243702.1">
    <property type="nucleotide sequence ID" value="NZ_SHNN01000001.1"/>
</dbReference>
<evidence type="ECO:0000313" key="3">
    <source>
        <dbReference type="Proteomes" id="UP001143362"/>
    </source>
</evidence>
<dbReference type="Pfam" id="PF00144">
    <property type="entry name" value="Beta-lactamase"/>
    <property type="match status" value="1"/>
</dbReference>
<evidence type="ECO:0000313" key="2">
    <source>
        <dbReference type="EMBL" id="MCX2979703.1"/>
    </source>
</evidence>
<dbReference type="InterPro" id="IPR050789">
    <property type="entry name" value="Diverse_Enzym_Activities"/>
</dbReference>
<organism evidence="2 3">
    <name type="scientific">Candidatus Litorirhabdus singularis</name>
    <dbReference type="NCBI Taxonomy" id="2518993"/>
    <lineage>
        <taxon>Bacteria</taxon>
        <taxon>Pseudomonadati</taxon>
        <taxon>Pseudomonadota</taxon>
        <taxon>Gammaproteobacteria</taxon>
        <taxon>Cellvibrionales</taxon>
        <taxon>Halieaceae</taxon>
        <taxon>Candidatus Litorirhabdus</taxon>
    </lineage>
</organism>
<dbReference type="SUPFAM" id="SSF56601">
    <property type="entry name" value="beta-lactamase/transpeptidase-like"/>
    <property type="match status" value="1"/>
</dbReference>
<keyword evidence="2" id="KW-0378">Hydrolase</keyword>
<evidence type="ECO:0000259" key="1">
    <source>
        <dbReference type="Pfam" id="PF00144"/>
    </source>
</evidence>
<dbReference type="Gene3D" id="3.40.710.10">
    <property type="entry name" value="DD-peptidase/beta-lactamase superfamily"/>
    <property type="match status" value="1"/>
</dbReference>
<dbReference type="EMBL" id="SHNN01000001">
    <property type="protein sequence ID" value="MCX2979703.1"/>
    <property type="molecule type" value="Genomic_DNA"/>
</dbReference>
<keyword evidence="3" id="KW-1185">Reference proteome</keyword>
<comment type="caution">
    <text evidence="2">The sequence shown here is derived from an EMBL/GenBank/DDBJ whole genome shotgun (WGS) entry which is preliminary data.</text>
</comment>
<name>A0ABT3TBN2_9GAMM</name>
<feature type="domain" description="Beta-lactamase-related" evidence="1">
    <location>
        <begin position="89"/>
        <end position="353"/>
    </location>
</feature>
<dbReference type="InterPro" id="IPR001466">
    <property type="entry name" value="Beta-lactam-related"/>
</dbReference>
<sequence>MKIGRILVGLIAVVIVALGLLQVTDNQYLVTALQRTYLAGNETANINDHEVFATRVIKGGNVQPWPQAAGGLRPLPEELLTFLSDNDAIAFLALHRGEVVAEQYLQGYTAESRTNSFSMAKTVLTLLLGIAIEEGRVEGLEQPLLDWLPEFSEDPNARLASLGSLSAMTSGYEWDERYYSALSPTVKLVYGDDVTDFVLDGEFSKTPESYFYYSSASTQLLATTLARALQQSDPEATLSGYLSEKLWQPLGMDADGLWHLDNSGMELAFCCINTSARNFARFGQLMLQDGVWEGQQLVPTAFVEAMRSVRGAPDYGLSTWLNTENEPAFYSLRGHLGQYVVVVPEYDLVIVRLGESRAVERETMEEVLPFYIEQVLSVLH</sequence>
<dbReference type="PANTHER" id="PTHR43283">
    <property type="entry name" value="BETA-LACTAMASE-RELATED"/>
    <property type="match status" value="1"/>
</dbReference>
<reference evidence="2" key="1">
    <citation type="submission" date="2019-02" db="EMBL/GenBank/DDBJ databases">
        <authorList>
            <person name="Li S.-H."/>
        </authorList>
    </citation>
    <scope>NUCLEOTIDE SEQUENCE</scope>
    <source>
        <strain evidence="2">IMCC14734</strain>
    </source>
</reference>
<protein>
    <submittedName>
        <fullName evidence="2">Class C beta-lactamase-related serine hydrolase</fullName>
    </submittedName>
</protein>
<gene>
    <name evidence="2" type="ORF">EYC98_02370</name>
</gene>
<accession>A0ABT3TBN2</accession>
<dbReference type="Proteomes" id="UP001143362">
    <property type="component" value="Unassembled WGS sequence"/>
</dbReference>
<dbReference type="PANTHER" id="PTHR43283:SF7">
    <property type="entry name" value="BETA-LACTAMASE-RELATED DOMAIN-CONTAINING PROTEIN"/>
    <property type="match status" value="1"/>
</dbReference>